<proteinExistence type="predicted"/>
<accession>A0A7X2Z7Y9</accession>
<dbReference type="Gene3D" id="3.20.20.150">
    <property type="entry name" value="Divalent-metal-dependent TIM barrel enzymes"/>
    <property type="match status" value="1"/>
</dbReference>
<evidence type="ECO:0000259" key="1">
    <source>
        <dbReference type="Pfam" id="PF01261"/>
    </source>
</evidence>
<comment type="caution">
    <text evidence="2">The sequence shown here is derived from an EMBL/GenBank/DDBJ whole genome shotgun (WGS) entry which is preliminary data.</text>
</comment>
<dbReference type="Pfam" id="PF01261">
    <property type="entry name" value="AP_endonuc_2"/>
    <property type="match status" value="1"/>
</dbReference>
<dbReference type="RefSeq" id="WP_330164483.1">
    <property type="nucleotide sequence ID" value="NZ_WNZX01000002.1"/>
</dbReference>
<reference evidence="2 3" key="1">
    <citation type="submission" date="2019-11" db="EMBL/GenBank/DDBJ databases">
        <title>Draft genome sequences of five Paenibacillus species of dairy origin.</title>
        <authorList>
            <person name="Olajide A.M."/>
            <person name="Chen S."/>
            <person name="Lapointe G."/>
        </authorList>
    </citation>
    <scope>NUCLEOTIDE SEQUENCE [LARGE SCALE GENOMIC DNA]</scope>
    <source>
        <strain evidence="2 3">2CS3</strain>
    </source>
</reference>
<dbReference type="InterPro" id="IPR013022">
    <property type="entry name" value="Xyl_isomerase-like_TIM-brl"/>
</dbReference>
<dbReference type="PANTHER" id="PTHR12110:SF53">
    <property type="entry name" value="BLR5974 PROTEIN"/>
    <property type="match status" value="1"/>
</dbReference>
<evidence type="ECO:0000313" key="2">
    <source>
        <dbReference type="EMBL" id="MUG70005.1"/>
    </source>
</evidence>
<feature type="domain" description="Xylose isomerase-like TIM barrel" evidence="1">
    <location>
        <begin position="41"/>
        <end position="280"/>
    </location>
</feature>
<dbReference type="EMBL" id="WNZX01000002">
    <property type="protein sequence ID" value="MUG70005.1"/>
    <property type="molecule type" value="Genomic_DNA"/>
</dbReference>
<gene>
    <name evidence="2" type="ORF">GNP93_04865</name>
</gene>
<dbReference type="AlphaFoldDB" id="A0A7X2Z7Y9"/>
<organism evidence="2 3">
    <name type="scientific">Paenibacillus validus</name>
    <dbReference type="NCBI Taxonomy" id="44253"/>
    <lineage>
        <taxon>Bacteria</taxon>
        <taxon>Bacillati</taxon>
        <taxon>Bacillota</taxon>
        <taxon>Bacilli</taxon>
        <taxon>Bacillales</taxon>
        <taxon>Paenibacillaceae</taxon>
        <taxon>Paenibacillus</taxon>
    </lineage>
</organism>
<protein>
    <submittedName>
        <fullName evidence="2">TIM barrel protein</fullName>
    </submittedName>
</protein>
<name>A0A7X2Z7Y9_9BACL</name>
<dbReference type="InterPro" id="IPR036237">
    <property type="entry name" value="Xyl_isomerase-like_sf"/>
</dbReference>
<evidence type="ECO:0000313" key="3">
    <source>
        <dbReference type="Proteomes" id="UP000450917"/>
    </source>
</evidence>
<dbReference type="InterPro" id="IPR050312">
    <property type="entry name" value="IolE/XylAMocC-like"/>
</dbReference>
<sequence>MQRSLHNFMQVGIVHFMAYPHAKSSEEYVSTISSIIEDDFFGAIEITSAPDEATAEKASRLLESSGVTVGFSAHPILLANQANLNAMDEAERQRAVELVKGGIDHAYQFGAQNLGLLSGTDPGPEHREKAVGYLIESLQEICKYARSKGNLEISLELFDHETTFFRLLGPTRLGVEVAQEVRNVDPSFGLMIDLSHLPMLGESTEGALARTRDYINHAHMGNCLISDPKDPLYGDRHPRFGYKGSEIDVPQLTEYLRALLDIGYLEEGKDRVLAFEIKPAPNESSKAIIAQAKRTLRAAWQRV</sequence>
<dbReference type="PANTHER" id="PTHR12110">
    <property type="entry name" value="HYDROXYPYRUVATE ISOMERASE"/>
    <property type="match status" value="1"/>
</dbReference>
<keyword evidence="3" id="KW-1185">Reference proteome</keyword>
<dbReference type="Proteomes" id="UP000450917">
    <property type="component" value="Unassembled WGS sequence"/>
</dbReference>
<dbReference type="SUPFAM" id="SSF51658">
    <property type="entry name" value="Xylose isomerase-like"/>
    <property type="match status" value="1"/>
</dbReference>